<dbReference type="PROSITE" id="PS00028">
    <property type="entry name" value="ZINC_FINGER_C2H2_1"/>
    <property type="match status" value="3"/>
</dbReference>
<feature type="region of interest" description="Disordered" evidence="5">
    <location>
        <begin position="1"/>
        <end position="21"/>
    </location>
</feature>
<dbReference type="GO" id="GO:0000981">
    <property type="term" value="F:DNA-binding transcription factor activity, RNA polymerase II-specific"/>
    <property type="evidence" value="ECO:0007669"/>
    <property type="project" value="TreeGrafter"/>
</dbReference>
<dbReference type="InterPro" id="IPR036236">
    <property type="entry name" value="Znf_C2H2_sf"/>
</dbReference>
<evidence type="ECO:0000256" key="1">
    <source>
        <dbReference type="ARBA" id="ARBA00022723"/>
    </source>
</evidence>
<keyword evidence="8" id="KW-1185">Reference proteome</keyword>
<proteinExistence type="predicted"/>
<feature type="compositionally biased region" description="Acidic residues" evidence="5">
    <location>
        <begin position="302"/>
        <end position="313"/>
    </location>
</feature>
<dbReference type="GO" id="GO:0000978">
    <property type="term" value="F:RNA polymerase II cis-regulatory region sequence-specific DNA binding"/>
    <property type="evidence" value="ECO:0007669"/>
    <property type="project" value="TreeGrafter"/>
</dbReference>
<feature type="region of interest" description="Disordered" evidence="5">
    <location>
        <begin position="286"/>
        <end position="314"/>
    </location>
</feature>
<dbReference type="Pfam" id="PF00096">
    <property type="entry name" value="zf-C2H2"/>
    <property type="match status" value="3"/>
</dbReference>
<keyword evidence="2 4" id="KW-0863">Zinc-finger</keyword>
<feature type="compositionally biased region" description="Low complexity" evidence="5">
    <location>
        <begin position="142"/>
        <end position="163"/>
    </location>
</feature>
<dbReference type="AlphaFoldDB" id="A0AAE1DDZ5"/>
<name>A0AAE1DDZ5_9GAST</name>
<evidence type="ECO:0000313" key="8">
    <source>
        <dbReference type="Proteomes" id="UP001283361"/>
    </source>
</evidence>
<evidence type="ECO:0000256" key="2">
    <source>
        <dbReference type="ARBA" id="ARBA00022771"/>
    </source>
</evidence>
<evidence type="ECO:0000313" key="7">
    <source>
        <dbReference type="EMBL" id="KAK3767189.1"/>
    </source>
</evidence>
<dbReference type="GO" id="GO:0008270">
    <property type="term" value="F:zinc ion binding"/>
    <property type="evidence" value="ECO:0007669"/>
    <property type="project" value="UniProtKB-KW"/>
</dbReference>
<dbReference type="PANTHER" id="PTHR23235:SF164">
    <property type="entry name" value="C2H2-TYPE DOMAIN-CONTAINING PROTEIN"/>
    <property type="match status" value="1"/>
</dbReference>
<sequence length="766" mass="84840">MVGGLNVTLNTPPAGDRPSSVRVRTSSQACIQSVTRHCARDVWMANKTSCAVGSAMERDAVESLLSISQGVGSATQTSRCLPQPDKNHFKIFQQDTLRKVLERKPSTLEQLLTGEMLPKSQFELPCASEWEKERHHYKRSSSETSSSSSTSHSSVSTSVNSTTAPKIFRGHKRRFQEMCQESKMSPSKLSKQSSDSKSDTVCTSEIVLDLSLPFSTKNNLNIHCSTQQHSNNHFSELRAFSPVGLPGFGQCHCESCILDTPYHFSHSFTDDLPRCLTPLDPGHSQDVHFTGNDTQFNSDHENNEDEESDEEFTDLDHGVQKSLQKEDMSLKSVGCHLNSPSNGPKDESLNRDNSQFKNNIQPNKSELFFKPIDIPRVPEQRNETITSFSQTSNLDNIRDPFSRISNTCISDTASQYKNESALSDIHREHSQRKEASNINILANRDMSKQTLPLTSNSINSATETSLIRRKTGNCSHLSALLTATSLPNPAELFHPKSKCSPLQSHSSFKPHQISQVSAPTKQHASSSLATAPIKSGIVQNPSKTTAPILPKSSAPGHPTVAVQLSMAKPTVATSCSENSQLIVLPSNNGSIPLLQIATPQAGCPPPVVQVFVMNTMTQQPTNMLGQQTMARPGNQNFQTIAPAPLSSVPLEAPRQGASPDDLSRRRIHKCHIADCGKTYYKSSHLKAHVRTHTGEKPFLCDWSGCHRSFARSDERSRHMRTHTGEKRFECSICQRRFMRSDHLAKHLKRHNNCKKSGAWSKRKSYQ</sequence>
<dbReference type="Proteomes" id="UP001283361">
    <property type="component" value="Unassembled WGS sequence"/>
</dbReference>
<protein>
    <recommendedName>
        <fullName evidence="6">C2H2-type domain-containing protein</fullName>
    </recommendedName>
</protein>
<dbReference type="FunFam" id="3.30.160.60:FF:000007">
    <property type="entry name" value="Basic krueppel-like factor 3"/>
    <property type="match status" value="1"/>
</dbReference>
<feature type="region of interest" description="Disordered" evidence="5">
    <location>
        <begin position="333"/>
        <end position="359"/>
    </location>
</feature>
<gene>
    <name evidence="7" type="ORF">RRG08_018059</name>
</gene>
<comment type="caution">
    <text evidence="7">The sequence shown here is derived from an EMBL/GenBank/DDBJ whole genome shotgun (WGS) entry which is preliminary data.</text>
</comment>
<dbReference type="Gene3D" id="3.30.160.60">
    <property type="entry name" value="Classic Zinc Finger"/>
    <property type="match status" value="3"/>
</dbReference>
<accession>A0AAE1DDZ5</accession>
<dbReference type="PANTHER" id="PTHR23235">
    <property type="entry name" value="KRUEPPEL-LIKE TRANSCRIPTION FACTOR"/>
    <property type="match status" value="1"/>
</dbReference>
<feature type="region of interest" description="Disordered" evidence="5">
    <location>
        <begin position="133"/>
        <end position="167"/>
    </location>
</feature>
<evidence type="ECO:0000256" key="3">
    <source>
        <dbReference type="ARBA" id="ARBA00022833"/>
    </source>
</evidence>
<feature type="domain" description="C2H2-type" evidence="6">
    <location>
        <begin position="668"/>
        <end position="697"/>
    </location>
</feature>
<reference evidence="7" key="1">
    <citation type="journal article" date="2023" name="G3 (Bethesda)">
        <title>A reference genome for the long-term kleptoplast-retaining sea slug Elysia crispata morphotype clarki.</title>
        <authorList>
            <person name="Eastman K.E."/>
            <person name="Pendleton A.L."/>
            <person name="Shaikh M.A."/>
            <person name="Suttiyut T."/>
            <person name="Ogas R."/>
            <person name="Tomko P."/>
            <person name="Gavelis G."/>
            <person name="Widhalm J.R."/>
            <person name="Wisecaver J.H."/>
        </authorList>
    </citation>
    <scope>NUCLEOTIDE SEQUENCE</scope>
    <source>
        <strain evidence="7">ECLA1</strain>
    </source>
</reference>
<dbReference type="EMBL" id="JAWDGP010004170">
    <property type="protein sequence ID" value="KAK3767189.1"/>
    <property type="molecule type" value="Genomic_DNA"/>
</dbReference>
<evidence type="ECO:0000256" key="4">
    <source>
        <dbReference type="PROSITE-ProRule" id="PRU00042"/>
    </source>
</evidence>
<feature type="domain" description="C2H2-type" evidence="6">
    <location>
        <begin position="698"/>
        <end position="727"/>
    </location>
</feature>
<dbReference type="InterPro" id="IPR013087">
    <property type="entry name" value="Znf_C2H2_type"/>
</dbReference>
<keyword evidence="3" id="KW-0862">Zinc</keyword>
<evidence type="ECO:0000259" key="6">
    <source>
        <dbReference type="PROSITE" id="PS50157"/>
    </source>
</evidence>
<evidence type="ECO:0000256" key="5">
    <source>
        <dbReference type="SAM" id="MobiDB-lite"/>
    </source>
</evidence>
<feature type="domain" description="C2H2-type" evidence="6">
    <location>
        <begin position="728"/>
        <end position="755"/>
    </location>
</feature>
<dbReference type="SMART" id="SM00355">
    <property type="entry name" value="ZnF_C2H2"/>
    <property type="match status" value="3"/>
</dbReference>
<dbReference type="SUPFAM" id="SSF57667">
    <property type="entry name" value="beta-beta-alpha zinc fingers"/>
    <property type="match status" value="2"/>
</dbReference>
<organism evidence="7 8">
    <name type="scientific">Elysia crispata</name>
    <name type="common">lettuce slug</name>
    <dbReference type="NCBI Taxonomy" id="231223"/>
    <lineage>
        <taxon>Eukaryota</taxon>
        <taxon>Metazoa</taxon>
        <taxon>Spiralia</taxon>
        <taxon>Lophotrochozoa</taxon>
        <taxon>Mollusca</taxon>
        <taxon>Gastropoda</taxon>
        <taxon>Heterobranchia</taxon>
        <taxon>Euthyneura</taxon>
        <taxon>Panpulmonata</taxon>
        <taxon>Sacoglossa</taxon>
        <taxon>Placobranchoidea</taxon>
        <taxon>Plakobranchidae</taxon>
        <taxon>Elysia</taxon>
    </lineage>
</organism>
<keyword evidence="1" id="KW-0479">Metal-binding</keyword>
<dbReference type="PROSITE" id="PS50157">
    <property type="entry name" value="ZINC_FINGER_C2H2_2"/>
    <property type="match status" value="3"/>
</dbReference>